<evidence type="ECO:0000313" key="4">
    <source>
        <dbReference type="Proteomes" id="UP000319825"/>
    </source>
</evidence>
<dbReference type="Pfam" id="PF02464">
    <property type="entry name" value="CinA"/>
    <property type="match status" value="1"/>
</dbReference>
<proteinExistence type="predicted"/>
<accession>A0A562ID58</accession>
<reference evidence="3 4" key="1">
    <citation type="submission" date="2019-07" db="EMBL/GenBank/DDBJ databases">
        <title>R&amp;d 2014.</title>
        <authorList>
            <person name="Klenk H.-P."/>
        </authorList>
    </citation>
    <scope>NUCLEOTIDE SEQUENCE [LARGE SCALE GENOMIC DNA]</scope>
    <source>
        <strain evidence="3 4">DSM 43868</strain>
    </source>
</reference>
<keyword evidence="4" id="KW-1185">Reference proteome</keyword>
<feature type="region of interest" description="Disordered" evidence="1">
    <location>
        <begin position="169"/>
        <end position="193"/>
    </location>
</feature>
<dbReference type="AlphaFoldDB" id="A0A562ID58"/>
<dbReference type="RefSeq" id="WP_145775630.1">
    <property type="nucleotide sequence ID" value="NZ_BAAATQ010000169.1"/>
</dbReference>
<organism evidence="3 4">
    <name type="scientific">Micromonospora olivasterospora</name>
    <dbReference type="NCBI Taxonomy" id="1880"/>
    <lineage>
        <taxon>Bacteria</taxon>
        <taxon>Bacillati</taxon>
        <taxon>Actinomycetota</taxon>
        <taxon>Actinomycetes</taxon>
        <taxon>Micromonosporales</taxon>
        <taxon>Micromonosporaceae</taxon>
        <taxon>Micromonospora</taxon>
    </lineage>
</organism>
<gene>
    <name evidence="3" type="ORF">JD77_03951</name>
</gene>
<dbReference type="Gene3D" id="3.90.950.20">
    <property type="entry name" value="CinA-like"/>
    <property type="match status" value="1"/>
</dbReference>
<dbReference type="OrthoDB" id="1253990at2"/>
<evidence type="ECO:0000256" key="1">
    <source>
        <dbReference type="SAM" id="MobiDB-lite"/>
    </source>
</evidence>
<comment type="caution">
    <text evidence="3">The sequence shown here is derived from an EMBL/GenBank/DDBJ whole genome shotgun (WGS) entry which is preliminary data.</text>
</comment>
<feature type="domain" description="CinA C-terminal" evidence="2">
    <location>
        <begin position="20"/>
        <end position="165"/>
    </location>
</feature>
<name>A0A562ID58_MICOL</name>
<dbReference type="SUPFAM" id="SSF142433">
    <property type="entry name" value="CinA-like"/>
    <property type="match status" value="1"/>
</dbReference>
<dbReference type="EMBL" id="VLKE01000001">
    <property type="protein sequence ID" value="TWH68949.1"/>
    <property type="molecule type" value="Genomic_DNA"/>
</dbReference>
<dbReference type="NCBIfam" id="TIGR00199">
    <property type="entry name" value="PncC_domain"/>
    <property type="match status" value="1"/>
</dbReference>
<dbReference type="Proteomes" id="UP000319825">
    <property type="component" value="Unassembled WGS sequence"/>
</dbReference>
<dbReference type="InterPro" id="IPR008136">
    <property type="entry name" value="CinA_C"/>
</dbReference>
<dbReference type="InterPro" id="IPR036653">
    <property type="entry name" value="CinA-like_C"/>
</dbReference>
<sequence>MDTETDANGRRPVGNPAAGAVHALAERHETLATVESLTGGLLSAAVVEIAGVSGVYRGGLVVYATELKSELAGVPADLLAERGPVDPDVALALAEGGRRRCGADWGLATTGVAGPQPQDGKPVGLVYVAVAGPGGAEVRRLDLDGGRDHIRSAAVIEAFRLLTERIGGAAPAPGPGTSARAEDTAWPAGTGRR</sequence>
<protein>
    <submittedName>
        <fullName evidence="3">Nicotinamide-nucleotide amidase</fullName>
    </submittedName>
</protein>
<evidence type="ECO:0000313" key="3">
    <source>
        <dbReference type="EMBL" id="TWH68949.1"/>
    </source>
</evidence>
<evidence type="ECO:0000259" key="2">
    <source>
        <dbReference type="Pfam" id="PF02464"/>
    </source>
</evidence>